<accession>A0A9N8V8R9</accession>
<proteinExistence type="predicted"/>
<reference evidence="2" key="1">
    <citation type="submission" date="2021-06" db="EMBL/GenBank/DDBJ databases">
        <authorList>
            <person name="Kallberg Y."/>
            <person name="Tangrot J."/>
            <person name="Rosling A."/>
        </authorList>
    </citation>
    <scope>NUCLEOTIDE SEQUENCE</scope>
    <source>
        <strain evidence="2">87-6 pot B 2015</strain>
    </source>
</reference>
<dbReference type="Gene3D" id="3.40.50.150">
    <property type="entry name" value="Vaccinia Virus protein VP39"/>
    <property type="match status" value="1"/>
</dbReference>
<dbReference type="Proteomes" id="UP000789375">
    <property type="component" value="Unassembled WGS sequence"/>
</dbReference>
<keyword evidence="3" id="KW-1185">Reference proteome</keyword>
<dbReference type="InterPro" id="IPR029063">
    <property type="entry name" value="SAM-dependent_MTases_sf"/>
</dbReference>
<comment type="caution">
    <text evidence="2">The sequence shown here is derived from an EMBL/GenBank/DDBJ whole genome shotgun (WGS) entry which is preliminary data.</text>
</comment>
<sequence>MNQQDNYDNIKSHPLNIMEYNGESILENFRFVEGRRFHNVEGVVYFLANDEEEISRLQMLHHLYKYIWKSVYSSPMHGKLASRGTRVLDSGCGPGSWVLDMANHYENSTFIGVDFSPSMFPSHVNNNVAFLETNIISGFPFPNETFDFVYQRLMCFALTKKQWQDVILDMVRITKPGGWIEFMEVDIEVYFAGPLTKRFMKLFRDLLTSRGLDPFIASRIEGYLQATNKVVDVHIESKATPLGSHGKGVGELLGDDFWVAISHTKAYICNFMGIPIEKYDILVEKIKNEYDEYKSYSKSYRIYGRKRSP</sequence>
<dbReference type="EMBL" id="CAJVPP010000091">
    <property type="protein sequence ID" value="CAG8441776.1"/>
    <property type="molecule type" value="Genomic_DNA"/>
</dbReference>
<evidence type="ECO:0000313" key="2">
    <source>
        <dbReference type="EMBL" id="CAG8441776.1"/>
    </source>
</evidence>
<name>A0A9N8V8R9_FUNMO</name>
<dbReference type="PANTHER" id="PTHR43591">
    <property type="entry name" value="METHYLTRANSFERASE"/>
    <property type="match status" value="1"/>
</dbReference>
<dbReference type="AlphaFoldDB" id="A0A9N8V8R9"/>
<protein>
    <submittedName>
        <fullName evidence="2">3780_t:CDS:1</fullName>
    </submittedName>
</protein>
<organism evidence="2 3">
    <name type="scientific">Funneliformis mosseae</name>
    <name type="common">Endomycorrhizal fungus</name>
    <name type="synonym">Glomus mosseae</name>
    <dbReference type="NCBI Taxonomy" id="27381"/>
    <lineage>
        <taxon>Eukaryota</taxon>
        <taxon>Fungi</taxon>
        <taxon>Fungi incertae sedis</taxon>
        <taxon>Mucoromycota</taxon>
        <taxon>Glomeromycotina</taxon>
        <taxon>Glomeromycetes</taxon>
        <taxon>Glomerales</taxon>
        <taxon>Glomeraceae</taxon>
        <taxon>Funneliformis</taxon>
    </lineage>
</organism>
<dbReference type="InterPro" id="IPR041698">
    <property type="entry name" value="Methyltransf_25"/>
</dbReference>
<evidence type="ECO:0000259" key="1">
    <source>
        <dbReference type="Pfam" id="PF13649"/>
    </source>
</evidence>
<dbReference type="CDD" id="cd02440">
    <property type="entry name" value="AdoMet_MTases"/>
    <property type="match status" value="1"/>
</dbReference>
<feature type="domain" description="Methyltransferase" evidence="1">
    <location>
        <begin position="87"/>
        <end position="178"/>
    </location>
</feature>
<dbReference type="Pfam" id="PF13649">
    <property type="entry name" value="Methyltransf_25"/>
    <property type="match status" value="1"/>
</dbReference>
<dbReference type="SUPFAM" id="SSF53335">
    <property type="entry name" value="S-adenosyl-L-methionine-dependent methyltransferases"/>
    <property type="match status" value="1"/>
</dbReference>
<gene>
    <name evidence="2" type="ORF">FMOSSE_LOCUS871</name>
</gene>
<evidence type="ECO:0000313" key="3">
    <source>
        <dbReference type="Proteomes" id="UP000789375"/>
    </source>
</evidence>